<dbReference type="SUPFAM" id="SSF53474">
    <property type="entry name" value="alpha/beta-Hydrolases"/>
    <property type="match status" value="1"/>
</dbReference>
<keyword evidence="1 4" id="KW-0378">Hydrolase</keyword>
<dbReference type="PANTHER" id="PTHR42776">
    <property type="entry name" value="SERINE PEPTIDASE S9 FAMILY MEMBER"/>
    <property type="match status" value="1"/>
</dbReference>
<evidence type="ECO:0000256" key="1">
    <source>
        <dbReference type="ARBA" id="ARBA00022801"/>
    </source>
</evidence>
<proteinExistence type="predicted"/>
<comment type="caution">
    <text evidence="4">The sequence shown here is derived from an EMBL/GenBank/DDBJ whole genome shotgun (WGS) entry which is preliminary data.</text>
</comment>
<dbReference type="RefSeq" id="WP_126635950.1">
    <property type="nucleotide sequence ID" value="NZ_BIFH01000014.1"/>
</dbReference>
<protein>
    <submittedName>
        <fullName evidence="4">Serine hydrolase</fullName>
    </submittedName>
</protein>
<dbReference type="Pfam" id="PF00326">
    <property type="entry name" value="Peptidase_S9"/>
    <property type="match status" value="1"/>
</dbReference>
<sequence>MTSDHTAAHDPASEPIVPDRFAVAEEYFRSLYEPAFGAVSRAEDPHVRPDGGAVAFTGTVFTELVGTGTTRVCLAEAGEVRILTEGAGNQRAARFSPDGTRLAHLSDAHREGDFQPEISDPADGTRLGWARVPGIVEYLSWSPDGGRLLLGVAGYGADLAGGQGSGTVAKAADRAPDWAPEVQANSPEEGGRSLWIAEPAAAPGEWSVRRVSAPGTNVWSACWAGPDALAGVASGTPGEESWYVADLRLIAAADGSERVLHTGDRQFGPSAASPSGRTVAVIEAICSDRQVEAGDILLVSTRPDADGAVSRVDTGGVDVTSIGWIDEDRLGWVGLRGLDTVVGEYRRDTGKSVELWCGEETFGGRYPELSFSAHGHAGVRHGYLRFPELVLLERDFIRTVADLSHPGAARLVARAGTAEAVTWTAPDGLEIQGILCRPAGPGPYPLVVNVHGGPVWAFRNSWSMGLAYTPLLVARGYAVLHPNPRGSSGRGQPFAEAVFGDMGGADTHDFRSGIDALVARGIADPDRIGVMGGSYGGFMSAWLITQDPDRFAAAAPTAPVTDWISQHHTSNIPFFDRLFLADEPLAYTGRYVDRSPLRFAARVRTPTLITAGELDRCTPPGQAREFHRALIEAGVRATLVVYPKEGHGVRAFPALIDHCARVLGWFDAYMAPDPRD</sequence>
<dbReference type="InterPro" id="IPR029058">
    <property type="entry name" value="AB_hydrolase_fold"/>
</dbReference>
<accession>A0A401YGK8</accession>
<keyword evidence="2" id="KW-0645">Protease</keyword>
<dbReference type="Gene3D" id="3.40.50.1820">
    <property type="entry name" value="alpha/beta hydrolase"/>
    <property type="match status" value="1"/>
</dbReference>
<dbReference type="GO" id="GO:0006508">
    <property type="term" value="P:proteolysis"/>
    <property type="evidence" value="ECO:0007669"/>
    <property type="project" value="InterPro"/>
</dbReference>
<organism evidence="4 5">
    <name type="scientific">Embleya hyalina</name>
    <dbReference type="NCBI Taxonomy" id="516124"/>
    <lineage>
        <taxon>Bacteria</taxon>
        <taxon>Bacillati</taxon>
        <taxon>Actinomycetota</taxon>
        <taxon>Actinomycetes</taxon>
        <taxon>Kitasatosporales</taxon>
        <taxon>Streptomycetaceae</taxon>
        <taxon>Embleya</taxon>
    </lineage>
</organism>
<dbReference type="InterPro" id="IPR011659">
    <property type="entry name" value="WD40"/>
</dbReference>
<dbReference type="EMBL" id="BIFH01000014">
    <property type="protein sequence ID" value="GCD93698.1"/>
    <property type="molecule type" value="Genomic_DNA"/>
</dbReference>
<evidence type="ECO:0000313" key="4">
    <source>
        <dbReference type="EMBL" id="GCD93698.1"/>
    </source>
</evidence>
<dbReference type="GO" id="GO:0004252">
    <property type="term" value="F:serine-type endopeptidase activity"/>
    <property type="evidence" value="ECO:0007669"/>
    <property type="project" value="TreeGrafter"/>
</dbReference>
<evidence type="ECO:0000256" key="2">
    <source>
        <dbReference type="ARBA" id="ARBA00022825"/>
    </source>
</evidence>
<evidence type="ECO:0000259" key="3">
    <source>
        <dbReference type="Pfam" id="PF00326"/>
    </source>
</evidence>
<dbReference type="Proteomes" id="UP000286931">
    <property type="component" value="Unassembled WGS sequence"/>
</dbReference>
<name>A0A401YGK8_9ACTN</name>
<reference evidence="4 5" key="1">
    <citation type="submission" date="2018-12" db="EMBL/GenBank/DDBJ databases">
        <title>Draft genome sequence of Embleya hyalina NBRC 13850T.</title>
        <authorList>
            <person name="Komaki H."/>
            <person name="Hosoyama A."/>
            <person name="Kimura A."/>
            <person name="Ichikawa N."/>
            <person name="Tamura T."/>
        </authorList>
    </citation>
    <scope>NUCLEOTIDE SEQUENCE [LARGE SCALE GENOMIC DNA]</scope>
    <source>
        <strain evidence="4 5">NBRC 13850</strain>
    </source>
</reference>
<evidence type="ECO:0000313" key="5">
    <source>
        <dbReference type="Proteomes" id="UP000286931"/>
    </source>
</evidence>
<keyword evidence="5" id="KW-1185">Reference proteome</keyword>
<keyword evidence="2" id="KW-0720">Serine protease</keyword>
<dbReference type="InterPro" id="IPR011042">
    <property type="entry name" value="6-blade_b-propeller_TolB-like"/>
</dbReference>
<dbReference type="Gene3D" id="2.120.10.30">
    <property type="entry name" value="TolB, C-terminal domain"/>
    <property type="match status" value="1"/>
</dbReference>
<dbReference type="AlphaFoldDB" id="A0A401YGK8"/>
<dbReference type="SUPFAM" id="SSF69304">
    <property type="entry name" value="Tricorn protease N-terminal domain"/>
    <property type="match status" value="1"/>
</dbReference>
<dbReference type="PANTHER" id="PTHR42776:SF27">
    <property type="entry name" value="DIPEPTIDYL PEPTIDASE FAMILY MEMBER 6"/>
    <property type="match status" value="1"/>
</dbReference>
<dbReference type="Pfam" id="PF07676">
    <property type="entry name" value="PD40"/>
    <property type="match status" value="1"/>
</dbReference>
<gene>
    <name evidence="4" type="ORF">EHYA_01343</name>
</gene>
<dbReference type="OrthoDB" id="262125at2"/>
<feature type="domain" description="Peptidase S9 prolyl oligopeptidase catalytic" evidence="3">
    <location>
        <begin position="469"/>
        <end position="670"/>
    </location>
</feature>
<dbReference type="InterPro" id="IPR001375">
    <property type="entry name" value="Peptidase_S9_cat"/>
</dbReference>